<proteinExistence type="predicted"/>
<feature type="transmembrane region" description="Helical" evidence="1">
    <location>
        <begin position="227"/>
        <end position="249"/>
    </location>
</feature>
<dbReference type="PANTHER" id="PTHR37305">
    <property type="entry name" value="INTEGRAL MEMBRANE PROTEIN-RELATED"/>
    <property type="match status" value="1"/>
</dbReference>
<comment type="caution">
    <text evidence="2">The sequence shown here is derived from an EMBL/GenBank/DDBJ whole genome shotgun (WGS) entry which is preliminary data.</text>
</comment>
<evidence type="ECO:0000313" key="2">
    <source>
        <dbReference type="EMBL" id="PCK23002.1"/>
    </source>
</evidence>
<name>A0A2A5J0W7_BACPU</name>
<evidence type="ECO:0008006" key="4">
    <source>
        <dbReference type="Google" id="ProtNLM"/>
    </source>
</evidence>
<protein>
    <recommendedName>
        <fullName evidence="4">ABC transporter permease</fullName>
    </recommendedName>
</protein>
<dbReference type="Proteomes" id="UP000228754">
    <property type="component" value="Unassembled WGS sequence"/>
</dbReference>
<dbReference type="EMBL" id="NKHG01000014">
    <property type="protein sequence ID" value="PCK23002.1"/>
    <property type="molecule type" value="Genomic_DNA"/>
</dbReference>
<sequence length="255" mass="29173">MLQLIKNEHKKILRQKITLIALGLMVVFQFTMALAMKRVISNLGGQDTVANYFAYSTNVVFILQVLAVVIGATLISTEFQKRTIKFLLIRPKTRLHIFLSKYITLVLTVTYLFLYYYVLSFLFGLIFFGTEFDAGTGQLFQHTFEVIGSQWVEVIMMASFALMCSSLFRNSMIALVTSFFVLYAAKSLVPIMSLFENQWGKILLFANTDFSQYSFQGPPPFHGMSPLFSLLIVGAHFVFFVGTAWFLFWKRDVNV</sequence>
<gene>
    <name evidence="2" type="ORF">CEY02_02315</name>
</gene>
<dbReference type="AlphaFoldDB" id="A0A2A5J0W7"/>
<dbReference type="PANTHER" id="PTHR37305:SF1">
    <property type="entry name" value="MEMBRANE PROTEIN"/>
    <property type="match status" value="1"/>
</dbReference>
<feature type="transmembrane region" description="Helical" evidence="1">
    <location>
        <begin position="52"/>
        <end position="75"/>
    </location>
</feature>
<keyword evidence="1" id="KW-0812">Transmembrane</keyword>
<evidence type="ECO:0000256" key="1">
    <source>
        <dbReference type="SAM" id="Phobius"/>
    </source>
</evidence>
<keyword evidence="1" id="KW-1133">Transmembrane helix</keyword>
<keyword evidence="1" id="KW-0472">Membrane</keyword>
<organism evidence="2 3">
    <name type="scientific">Bacillus pumilus</name>
    <name type="common">Bacillus mesentericus</name>
    <dbReference type="NCBI Taxonomy" id="1408"/>
    <lineage>
        <taxon>Bacteria</taxon>
        <taxon>Bacillati</taxon>
        <taxon>Bacillota</taxon>
        <taxon>Bacilli</taxon>
        <taxon>Bacillales</taxon>
        <taxon>Bacillaceae</taxon>
        <taxon>Bacillus</taxon>
    </lineage>
</organism>
<feature type="transmembrane region" description="Helical" evidence="1">
    <location>
        <begin position="102"/>
        <end position="128"/>
    </location>
</feature>
<evidence type="ECO:0000313" key="3">
    <source>
        <dbReference type="Proteomes" id="UP000228754"/>
    </source>
</evidence>
<reference evidence="2 3" key="1">
    <citation type="submission" date="2017-06" db="EMBL/GenBank/DDBJ databases">
        <title>Draft Genome Sequence of Bacillus sp Strain 36R Isolated from saline sediment at Atanasia, Sonora, Mexico.</title>
        <authorList>
            <person name="Sanchez Diaz R."/>
            <person name="Quiroz Macias M.E."/>
            <person name="Ibarra Gamez J.C."/>
            <person name="Enciso Ibarra J."/>
            <person name="Gomez Gil B."/>
            <person name="Galaviz Silva L."/>
        </authorList>
    </citation>
    <scope>NUCLEOTIDE SEQUENCE [LARGE SCALE GENOMIC DNA]</scope>
    <source>
        <strain evidence="2 3">36R_ATNSAL</strain>
    </source>
</reference>
<feature type="transmembrane region" description="Helical" evidence="1">
    <location>
        <begin position="148"/>
        <end position="168"/>
    </location>
</feature>
<dbReference type="Pfam" id="PF12730">
    <property type="entry name" value="ABC2_membrane_4"/>
    <property type="match status" value="1"/>
</dbReference>
<dbReference type="OrthoDB" id="8613028at2"/>
<feature type="transmembrane region" description="Helical" evidence="1">
    <location>
        <begin position="20"/>
        <end position="40"/>
    </location>
</feature>
<feature type="transmembrane region" description="Helical" evidence="1">
    <location>
        <begin position="175"/>
        <end position="195"/>
    </location>
</feature>
<accession>A0A2A5J0W7</accession>